<feature type="non-terminal residue" evidence="3">
    <location>
        <position position="70"/>
    </location>
</feature>
<dbReference type="InterPro" id="IPR033121">
    <property type="entry name" value="PEPTIDASE_A1"/>
</dbReference>
<dbReference type="InterPro" id="IPR001969">
    <property type="entry name" value="Aspartic_peptidase_AS"/>
</dbReference>
<dbReference type="SUPFAM" id="SSF50630">
    <property type="entry name" value="Acid proteases"/>
    <property type="match status" value="1"/>
</dbReference>
<gene>
    <name evidence="3" type="ORF">EAG_11642</name>
</gene>
<dbReference type="Pfam" id="PF00026">
    <property type="entry name" value="Asp"/>
    <property type="match status" value="1"/>
</dbReference>
<dbReference type="PANTHER" id="PTHR47966">
    <property type="entry name" value="BETA-SITE APP-CLEAVING ENZYME, ISOFORM A-RELATED"/>
    <property type="match status" value="1"/>
</dbReference>
<feature type="non-terminal residue" evidence="3">
    <location>
        <position position="1"/>
    </location>
</feature>
<dbReference type="PROSITE" id="PS51767">
    <property type="entry name" value="PEPTIDASE_A1"/>
    <property type="match status" value="1"/>
</dbReference>
<dbReference type="MEROPS" id="A01.057"/>
<protein>
    <submittedName>
        <fullName evidence="3">Lysosomal aspartic protease</fullName>
    </submittedName>
</protein>
<name>E2A5H0_CAMFO</name>
<feature type="domain" description="Peptidase A1" evidence="2">
    <location>
        <begin position="39"/>
        <end position="70"/>
    </location>
</feature>
<organism evidence="4">
    <name type="scientific">Camponotus floridanus</name>
    <name type="common">Florida carpenter ant</name>
    <dbReference type="NCBI Taxonomy" id="104421"/>
    <lineage>
        <taxon>Eukaryota</taxon>
        <taxon>Metazoa</taxon>
        <taxon>Ecdysozoa</taxon>
        <taxon>Arthropoda</taxon>
        <taxon>Hexapoda</taxon>
        <taxon>Insecta</taxon>
        <taxon>Pterygota</taxon>
        <taxon>Neoptera</taxon>
        <taxon>Endopterygota</taxon>
        <taxon>Hymenoptera</taxon>
        <taxon>Apocrita</taxon>
        <taxon>Aculeata</taxon>
        <taxon>Formicoidea</taxon>
        <taxon>Formicidae</taxon>
        <taxon>Formicinae</taxon>
        <taxon>Camponotus</taxon>
    </lineage>
</organism>
<dbReference type="InterPro" id="IPR021109">
    <property type="entry name" value="Peptidase_aspartic_dom_sf"/>
</dbReference>
<keyword evidence="3" id="KW-0378">Hydrolase</keyword>
<dbReference type="GO" id="GO:0004190">
    <property type="term" value="F:aspartic-type endopeptidase activity"/>
    <property type="evidence" value="ECO:0007669"/>
    <property type="project" value="InterPro"/>
</dbReference>
<dbReference type="OrthoDB" id="771136at2759"/>
<evidence type="ECO:0000313" key="4">
    <source>
        <dbReference type="Proteomes" id="UP000000311"/>
    </source>
</evidence>
<keyword evidence="3" id="KW-0645">Protease</keyword>
<dbReference type="EMBL" id="GL436939">
    <property type="protein sequence ID" value="EFN71319.1"/>
    <property type="molecule type" value="Genomic_DNA"/>
</dbReference>
<comment type="similarity">
    <text evidence="1">Belongs to the peptidase A1 family.</text>
</comment>
<evidence type="ECO:0000259" key="2">
    <source>
        <dbReference type="PROSITE" id="PS51767"/>
    </source>
</evidence>
<dbReference type="Proteomes" id="UP000000311">
    <property type="component" value="Unassembled WGS sequence"/>
</dbReference>
<sequence>ITLHKMSSIRKNLKKAGIDLKKTHFDVSEPLSNYYDAQYYGNITIGTPPQSFSVLFDTGSSNLWVPSAKC</sequence>
<keyword evidence="4" id="KW-1185">Reference proteome</keyword>
<dbReference type="PROSITE" id="PS00141">
    <property type="entry name" value="ASP_PROTEASE"/>
    <property type="match status" value="1"/>
</dbReference>
<dbReference type="InterPro" id="IPR001461">
    <property type="entry name" value="Aspartic_peptidase_A1"/>
</dbReference>
<dbReference type="STRING" id="104421.E2A5H0"/>
<accession>E2A5H0</accession>
<dbReference type="Gene3D" id="2.40.70.10">
    <property type="entry name" value="Acid Proteases"/>
    <property type="match status" value="1"/>
</dbReference>
<reference evidence="3 4" key="1">
    <citation type="journal article" date="2010" name="Science">
        <title>Genomic comparison of the ants Camponotus floridanus and Harpegnathos saltator.</title>
        <authorList>
            <person name="Bonasio R."/>
            <person name="Zhang G."/>
            <person name="Ye C."/>
            <person name="Mutti N.S."/>
            <person name="Fang X."/>
            <person name="Qin N."/>
            <person name="Donahue G."/>
            <person name="Yang P."/>
            <person name="Li Q."/>
            <person name="Li C."/>
            <person name="Zhang P."/>
            <person name="Huang Z."/>
            <person name="Berger S.L."/>
            <person name="Reinberg D."/>
            <person name="Wang J."/>
            <person name="Liebig J."/>
        </authorList>
    </citation>
    <scope>NUCLEOTIDE SEQUENCE [LARGE SCALE GENOMIC DNA]</scope>
    <source>
        <strain evidence="4">C129</strain>
    </source>
</reference>
<dbReference type="GO" id="GO:0005764">
    <property type="term" value="C:lysosome"/>
    <property type="evidence" value="ECO:0007669"/>
    <property type="project" value="TreeGrafter"/>
</dbReference>
<evidence type="ECO:0000313" key="3">
    <source>
        <dbReference type="EMBL" id="EFN71319.1"/>
    </source>
</evidence>
<dbReference type="InParanoid" id="E2A5H0"/>
<proteinExistence type="inferred from homology"/>
<dbReference type="AlphaFoldDB" id="E2A5H0"/>
<evidence type="ECO:0000256" key="1">
    <source>
        <dbReference type="ARBA" id="ARBA00007447"/>
    </source>
</evidence>
<dbReference type="GO" id="GO:0006508">
    <property type="term" value="P:proteolysis"/>
    <property type="evidence" value="ECO:0007669"/>
    <property type="project" value="UniProtKB-KW"/>
</dbReference>
<dbReference type="PANTHER" id="PTHR47966:SF51">
    <property type="entry name" value="BETA-SITE APP-CLEAVING ENZYME, ISOFORM A-RELATED"/>
    <property type="match status" value="1"/>
</dbReference>